<sequence length="95" mass="10567">MDIRMTMGTRIPIRMTTITIMSMVMRTFTARIAITGTRTGMCIPPNVVMIMGTFTVPTAGMTMPIMATRTRLHMFTALTAATITRIRLPAKAMRL</sequence>
<feature type="transmembrane region" description="Helical" evidence="1">
    <location>
        <begin position="46"/>
        <end position="67"/>
    </location>
</feature>
<name>A0ABN4JGJ0_9BURK</name>
<dbReference type="EMBL" id="CP013480">
    <property type="protein sequence ID" value="ALS59953.1"/>
    <property type="molecule type" value="Genomic_DNA"/>
</dbReference>
<evidence type="ECO:0000313" key="2">
    <source>
        <dbReference type="EMBL" id="ALS59953.1"/>
    </source>
</evidence>
<dbReference type="Proteomes" id="UP000060277">
    <property type="component" value="Chromosome"/>
</dbReference>
<evidence type="ECO:0000256" key="1">
    <source>
        <dbReference type="SAM" id="Phobius"/>
    </source>
</evidence>
<keyword evidence="1" id="KW-1133">Transmembrane helix</keyword>
<keyword evidence="3" id="KW-1185">Reference proteome</keyword>
<gene>
    <name evidence="2" type="ORF">AT302_09460</name>
</gene>
<reference evidence="3" key="1">
    <citation type="submission" date="2015-12" db="EMBL/GenBank/DDBJ databases">
        <title>Complete genome sequence of Pandoraea norimbergensis DSM 11628.</title>
        <authorList>
            <person name="Ee R."/>
            <person name="Lim Y.-L."/>
            <person name="Yong D."/>
            <person name="Yin W.-F."/>
            <person name="Chan K.-G."/>
        </authorList>
    </citation>
    <scope>NUCLEOTIDE SEQUENCE [LARGE SCALE GENOMIC DNA]</scope>
    <source>
        <strain evidence="3">DSM 11628</strain>
    </source>
</reference>
<feature type="transmembrane region" description="Helical" evidence="1">
    <location>
        <begin position="12"/>
        <end position="34"/>
    </location>
</feature>
<organism evidence="2 3">
    <name type="scientific">Pandoraea norimbergensis</name>
    <dbReference type="NCBI Taxonomy" id="93219"/>
    <lineage>
        <taxon>Bacteria</taxon>
        <taxon>Pseudomonadati</taxon>
        <taxon>Pseudomonadota</taxon>
        <taxon>Betaproteobacteria</taxon>
        <taxon>Burkholderiales</taxon>
        <taxon>Burkholderiaceae</taxon>
        <taxon>Pandoraea</taxon>
    </lineage>
</organism>
<keyword evidence="1" id="KW-0472">Membrane</keyword>
<proteinExistence type="predicted"/>
<evidence type="ECO:0000313" key="3">
    <source>
        <dbReference type="Proteomes" id="UP000060277"/>
    </source>
</evidence>
<protein>
    <recommendedName>
        <fullName evidence="4">Secreted protein</fullName>
    </recommendedName>
</protein>
<evidence type="ECO:0008006" key="4">
    <source>
        <dbReference type="Google" id="ProtNLM"/>
    </source>
</evidence>
<keyword evidence="1" id="KW-0812">Transmembrane</keyword>
<accession>A0ABN4JGJ0</accession>